<dbReference type="Proteomes" id="UP000315648">
    <property type="component" value="Unassembled WGS sequence"/>
</dbReference>
<proteinExistence type="predicted"/>
<evidence type="ECO:0000313" key="2">
    <source>
        <dbReference type="Proteomes" id="UP000315648"/>
    </source>
</evidence>
<gene>
    <name evidence="1" type="ORF">FPL22_06000</name>
</gene>
<keyword evidence="2" id="KW-1185">Reference proteome</keyword>
<comment type="caution">
    <text evidence="1">The sequence shown here is derived from an EMBL/GenBank/DDBJ whole genome shotgun (WGS) entry which is preliminary data.</text>
</comment>
<sequence>MVKITGEYQGDLHCVATHGPSGTMLVTDAPKDNQGRGEAFSPTDLVATSLATCIATTMAIIARKHGVELKGLRYEVTKEMSTDAPRRIVRLATTVWLPIARTDDLAKLLEHAAHHCPVHQSLHPQVDKPVVFHWAE</sequence>
<accession>A0A556QQD7</accession>
<protein>
    <submittedName>
        <fullName evidence="1">OsmC family protein</fullName>
    </submittedName>
</protein>
<dbReference type="PANTHER" id="PTHR39624">
    <property type="entry name" value="PROTEIN INVOLVED IN RIMO-MEDIATED BETA-METHYLTHIOLATION OF RIBOSOMAL PROTEIN S12 YCAO"/>
    <property type="match status" value="1"/>
</dbReference>
<dbReference type="Pfam" id="PF02566">
    <property type="entry name" value="OsmC"/>
    <property type="match status" value="1"/>
</dbReference>
<reference evidence="1 2" key="1">
    <citation type="submission" date="2019-07" db="EMBL/GenBank/DDBJ databases">
        <title>Description of 53C-WASEF.</title>
        <authorList>
            <person name="Pitt A."/>
            <person name="Hahn M.W."/>
        </authorList>
    </citation>
    <scope>NUCLEOTIDE SEQUENCE [LARGE SCALE GENOMIC DNA]</scope>
    <source>
        <strain evidence="1 2">53C-WASEF</strain>
    </source>
</reference>
<dbReference type="OrthoDB" id="290036at2"/>
<dbReference type="Gene3D" id="3.30.300.20">
    <property type="match status" value="1"/>
</dbReference>
<evidence type="ECO:0000313" key="1">
    <source>
        <dbReference type="EMBL" id="TSJ78858.1"/>
    </source>
</evidence>
<dbReference type="AlphaFoldDB" id="A0A556QQD7"/>
<dbReference type="EMBL" id="VMBG01000001">
    <property type="protein sequence ID" value="TSJ78858.1"/>
    <property type="molecule type" value="Genomic_DNA"/>
</dbReference>
<dbReference type="PANTHER" id="PTHR39624:SF2">
    <property type="entry name" value="OSMC-LIKE PROTEIN"/>
    <property type="match status" value="1"/>
</dbReference>
<dbReference type="InterPro" id="IPR003718">
    <property type="entry name" value="OsmC/Ohr_fam"/>
</dbReference>
<name>A0A556QQD7_9BACT</name>
<organism evidence="1 2">
    <name type="scientific">Rariglobus hedericola</name>
    <dbReference type="NCBI Taxonomy" id="2597822"/>
    <lineage>
        <taxon>Bacteria</taxon>
        <taxon>Pseudomonadati</taxon>
        <taxon>Verrucomicrobiota</taxon>
        <taxon>Opitutia</taxon>
        <taxon>Opitutales</taxon>
        <taxon>Opitutaceae</taxon>
        <taxon>Rariglobus</taxon>
    </lineage>
</organism>
<dbReference type="InterPro" id="IPR036102">
    <property type="entry name" value="OsmC/Ohrsf"/>
</dbReference>
<dbReference type="RefSeq" id="WP_144229199.1">
    <property type="nucleotide sequence ID" value="NZ_CBCRVV010000023.1"/>
</dbReference>
<dbReference type="InterPro" id="IPR015946">
    <property type="entry name" value="KH_dom-like_a/b"/>
</dbReference>
<dbReference type="SUPFAM" id="SSF82784">
    <property type="entry name" value="OsmC-like"/>
    <property type="match status" value="1"/>
</dbReference>